<dbReference type="WBParaSite" id="GPUH_0002252501-mRNA-1">
    <property type="protein sequence ID" value="GPUH_0002252501-mRNA-1"/>
    <property type="gene ID" value="GPUH_0002252501"/>
</dbReference>
<dbReference type="PANTHER" id="PTHR10166">
    <property type="entry name" value="VOLTAGE-DEPENDENT CALCIUM CHANNEL SUBUNIT ALPHA-2/DELTA-RELATED"/>
    <property type="match status" value="1"/>
</dbReference>
<dbReference type="AlphaFoldDB" id="A0A183ENF7"/>
<keyword evidence="2" id="KW-1185">Reference proteome</keyword>
<dbReference type="InterPro" id="IPR051173">
    <property type="entry name" value="Ca_channel_alpha-2/delta"/>
</dbReference>
<organism evidence="3">
    <name type="scientific">Gongylonema pulchrum</name>
    <dbReference type="NCBI Taxonomy" id="637853"/>
    <lineage>
        <taxon>Eukaryota</taxon>
        <taxon>Metazoa</taxon>
        <taxon>Ecdysozoa</taxon>
        <taxon>Nematoda</taxon>
        <taxon>Chromadorea</taxon>
        <taxon>Rhabditida</taxon>
        <taxon>Spirurina</taxon>
        <taxon>Spiruromorpha</taxon>
        <taxon>Spiruroidea</taxon>
        <taxon>Gongylonematidae</taxon>
        <taxon>Gongylonema</taxon>
    </lineage>
</organism>
<dbReference type="EMBL" id="UYRT01095227">
    <property type="protein sequence ID" value="VDN40122.1"/>
    <property type="molecule type" value="Genomic_DNA"/>
</dbReference>
<evidence type="ECO:0000313" key="1">
    <source>
        <dbReference type="EMBL" id="VDN40122.1"/>
    </source>
</evidence>
<sequence>MAQNQSVDELRSRFVRFFSFLIGEEATDVDQVKWMACNNKGFMVHISNLADVQEKVQHYIKVMSRPVGKHAGMFNEKDAIWSGVYKERLTEMLVTTVSYPVIQDDELRGVVAVGVPVTELAQLAHTANVRHISIKLLNAFVEVLEC</sequence>
<protein>
    <submittedName>
        <fullName evidence="3">GAF domain-containing protein</fullName>
    </submittedName>
</protein>
<accession>A0A183ENF7</accession>
<dbReference type="OrthoDB" id="10054666at2759"/>
<dbReference type="Gene3D" id="3.30.450.20">
    <property type="entry name" value="PAS domain"/>
    <property type="match status" value="1"/>
</dbReference>
<gene>
    <name evidence="1" type="ORF">GPUH_LOCUS22497</name>
</gene>
<dbReference type="Pfam" id="PF22673">
    <property type="entry name" value="MCP-like_PDC_1"/>
    <property type="match status" value="1"/>
</dbReference>
<proteinExistence type="predicted"/>
<evidence type="ECO:0000313" key="3">
    <source>
        <dbReference type="WBParaSite" id="GPUH_0002252501-mRNA-1"/>
    </source>
</evidence>
<evidence type="ECO:0000313" key="2">
    <source>
        <dbReference type="Proteomes" id="UP000271098"/>
    </source>
</evidence>
<dbReference type="PANTHER" id="PTHR10166:SF37">
    <property type="entry name" value="STOLID, ISOFORM H"/>
    <property type="match status" value="1"/>
</dbReference>
<dbReference type="GO" id="GO:0005891">
    <property type="term" value="C:voltage-gated calcium channel complex"/>
    <property type="evidence" value="ECO:0007669"/>
    <property type="project" value="TreeGrafter"/>
</dbReference>
<name>A0A183ENF7_9BILA</name>
<reference evidence="3" key="1">
    <citation type="submission" date="2016-06" db="UniProtKB">
        <authorList>
            <consortium name="WormBaseParasite"/>
        </authorList>
    </citation>
    <scope>IDENTIFICATION</scope>
</reference>
<reference evidence="1 2" key="2">
    <citation type="submission" date="2018-11" db="EMBL/GenBank/DDBJ databases">
        <authorList>
            <consortium name="Pathogen Informatics"/>
        </authorList>
    </citation>
    <scope>NUCLEOTIDE SEQUENCE [LARGE SCALE GENOMIC DNA]</scope>
</reference>
<dbReference type="Proteomes" id="UP000271098">
    <property type="component" value="Unassembled WGS sequence"/>
</dbReference>
<dbReference type="GO" id="GO:0005245">
    <property type="term" value="F:voltage-gated calcium channel activity"/>
    <property type="evidence" value="ECO:0007669"/>
    <property type="project" value="TreeGrafter"/>
</dbReference>